<dbReference type="Pfam" id="PF02581">
    <property type="entry name" value="TMP-TENI"/>
    <property type="match status" value="1"/>
</dbReference>
<dbReference type="CDD" id="cd01169">
    <property type="entry name" value="HMPP_kinase"/>
    <property type="match status" value="1"/>
</dbReference>
<name>F4BGC2_9GAMM</name>
<gene>
    <name evidence="7" type="ordered locus">FN3523_1213</name>
</gene>
<dbReference type="GO" id="GO:0009228">
    <property type="term" value="P:thiamine biosynthetic process"/>
    <property type="evidence" value="ECO:0007669"/>
    <property type="project" value="UniProtKB-KW"/>
</dbReference>
<dbReference type="AlphaFoldDB" id="F4BGC2"/>
<dbReference type="PANTHER" id="PTHR20858:SF17">
    <property type="entry name" value="HYDROXYMETHYLPYRIMIDINE_PHOSPHOMETHYLPYRIMIDINE KINASE THI20-RELATED"/>
    <property type="match status" value="1"/>
</dbReference>
<reference evidence="8" key="1">
    <citation type="journal article" date="2011" name="Appl. Environ. Microbiol.">
        <title>Common ancestry and novel genetic traits of Francisella novicida-like isolates from North America and Australia as revealed by comparative genomic analyses.</title>
        <authorList>
            <person name="Siddaramappa S."/>
            <person name="Challacombe J.F."/>
            <person name="Petersen J.M."/>
            <person name="Pillai S."/>
            <person name="Hogg G."/>
            <person name="Kuske C.R."/>
        </authorList>
    </citation>
    <scope>NUCLEOTIDE SEQUENCE [LARGE SCALE GENOMIC DNA]</scope>
    <source>
        <strain evidence="8">3523</strain>
    </source>
</reference>
<keyword evidence="4" id="KW-0511">Multifunctional enzyme</keyword>
<dbReference type="CDD" id="cd00564">
    <property type="entry name" value="TMP_TenI"/>
    <property type="match status" value="1"/>
</dbReference>
<keyword evidence="7" id="KW-0418">Kinase</keyword>
<dbReference type="UniPathway" id="UPA00060">
    <property type="reaction ID" value="UER00138"/>
</dbReference>
<evidence type="ECO:0000313" key="7">
    <source>
        <dbReference type="EMBL" id="AEE26516.1"/>
    </source>
</evidence>
<dbReference type="InterPro" id="IPR022998">
    <property type="entry name" value="ThiamineP_synth_TenI"/>
</dbReference>
<accession>F4BGC2</accession>
<dbReference type="Gene3D" id="3.40.1190.20">
    <property type="match status" value="1"/>
</dbReference>
<dbReference type="KEGG" id="fcn:FN3523_1213"/>
<comment type="cofactor">
    <cofactor evidence="1">
        <name>Mg(2+)</name>
        <dbReference type="ChEBI" id="CHEBI:18420"/>
    </cofactor>
</comment>
<feature type="domain" description="Thiamine phosphate synthase/TenI" evidence="5">
    <location>
        <begin position="314"/>
        <end position="476"/>
    </location>
</feature>
<dbReference type="InterPro" id="IPR004399">
    <property type="entry name" value="HMP/HMP-P_kinase_dom"/>
</dbReference>
<dbReference type="Pfam" id="PF08543">
    <property type="entry name" value="Phos_pyr_kin"/>
    <property type="match status" value="1"/>
</dbReference>
<dbReference type="GO" id="GO:0009229">
    <property type="term" value="P:thiamine diphosphate biosynthetic process"/>
    <property type="evidence" value="ECO:0007669"/>
    <property type="project" value="UniProtKB-UniPathway"/>
</dbReference>
<dbReference type="SUPFAM" id="SSF53613">
    <property type="entry name" value="Ribokinase-like"/>
    <property type="match status" value="1"/>
</dbReference>
<evidence type="ECO:0000256" key="1">
    <source>
        <dbReference type="ARBA" id="ARBA00001946"/>
    </source>
</evidence>
<dbReference type="EC" id="2.7.1.49" evidence="3"/>
<proteinExistence type="predicted"/>
<feature type="domain" description="Pyridoxamine kinase/Phosphomethylpyrimidine kinase" evidence="6">
    <location>
        <begin position="21"/>
        <end position="261"/>
    </location>
</feature>
<dbReference type="GO" id="GO:0005829">
    <property type="term" value="C:cytosol"/>
    <property type="evidence" value="ECO:0007669"/>
    <property type="project" value="TreeGrafter"/>
</dbReference>
<evidence type="ECO:0000313" key="8">
    <source>
        <dbReference type="Proteomes" id="UP000008303"/>
    </source>
</evidence>
<dbReference type="GO" id="GO:0008902">
    <property type="term" value="F:hydroxymethylpyrimidine kinase activity"/>
    <property type="evidence" value="ECO:0007669"/>
    <property type="project" value="UniProtKB-EC"/>
</dbReference>
<dbReference type="InterPro" id="IPR013749">
    <property type="entry name" value="PM/HMP-P_kinase-1"/>
</dbReference>
<dbReference type="HOGENOM" id="CLU_018272_7_0_6"/>
<comment type="pathway">
    <text evidence="2">Cofactor biosynthesis; thiamine diphosphate biosynthesis.</text>
</comment>
<dbReference type="GO" id="GO:0008972">
    <property type="term" value="F:phosphomethylpyrimidine kinase activity"/>
    <property type="evidence" value="ECO:0007669"/>
    <property type="project" value="InterPro"/>
</dbReference>
<evidence type="ECO:0000259" key="6">
    <source>
        <dbReference type="Pfam" id="PF08543"/>
    </source>
</evidence>
<evidence type="ECO:0000259" key="5">
    <source>
        <dbReference type="Pfam" id="PF02581"/>
    </source>
</evidence>
<dbReference type="Proteomes" id="UP000008303">
    <property type="component" value="Chromosome"/>
</dbReference>
<dbReference type="PANTHER" id="PTHR20858">
    <property type="entry name" value="PHOSPHOMETHYLPYRIMIDINE KINASE"/>
    <property type="match status" value="1"/>
</dbReference>
<dbReference type="eggNOG" id="COG0352">
    <property type="taxonomic scope" value="Bacteria"/>
</dbReference>
<dbReference type="SUPFAM" id="SSF51391">
    <property type="entry name" value="Thiamin phosphate synthase"/>
    <property type="match status" value="1"/>
</dbReference>
<dbReference type="InterPro" id="IPR029056">
    <property type="entry name" value="Ribokinase-like"/>
</dbReference>
<dbReference type="InterPro" id="IPR013785">
    <property type="entry name" value="Aldolase_TIM"/>
</dbReference>
<dbReference type="EMBL" id="CP002558">
    <property type="protein sequence ID" value="AEE26516.1"/>
    <property type="molecule type" value="Genomic_DNA"/>
</dbReference>
<evidence type="ECO:0000256" key="4">
    <source>
        <dbReference type="ARBA" id="ARBA00023268"/>
    </source>
</evidence>
<sequence>MASVLRDSIMRDIFLTIGGSDSSSGAGIQADIKTANNIGVHVCTVISCVTAQNSTSILNIEKVYKDSFKEQIQAISSDFKIKVIKTSVLSSIEQIDIVVDLLNDLKDVFYICDPVMVSTTGYSLVDYKLVEYSKRKLYPLANILVPNLDEAKTLLDEYDSSNMEVVEIAKAIQKKYNCKSVLLKGGHDSYKNISLDYYYSPEVNYKLISTRHKLDEKVRGTGCTFSSAIASFLTLGFDINNSIVLAKSYISNAIKSSQKIASHGCLIVGAEYINKQGLFPKVSMHGKDLNIKFRSINKIGFYPIVDNASKIPGLANLGIKTIQLRIKSNDNKHIQKHIVEAVEYQNKYGLQLFINDYYDLAIKYKAFGIHLGHDDLLSIDKKTLLKIKNTDMALGLSTHDYYELAIALGVNPSYVALGPIYTTTTKKMKFAPQGIARIHEWLNITDTPLVTIGGIKKRHIQSLASIGVDGVAVVTLIDEISNHEIQNIVKLLEK</sequence>
<dbReference type="PATRIC" id="fig|676032.3.peg.1221"/>
<dbReference type="Gene3D" id="3.20.20.70">
    <property type="entry name" value="Aldolase class I"/>
    <property type="match status" value="1"/>
</dbReference>
<dbReference type="InterPro" id="IPR036206">
    <property type="entry name" value="ThiamineP_synth_sf"/>
</dbReference>
<protein>
    <recommendedName>
        <fullName evidence="3">hydroxymethylpyrimidine kinase</fullName>
        <ecNumber evidence="3">2.7.1.49</ecNumber>
    </recommendedName>
</protein>
<evidence type="ECO:0000256" key="2">
    <source>
        <dbReference type="ARBA" id="ARBA00004948"/>
    </source>
</evidence>
<dbReference type="NCBIfam" id="TIGR00097">
    <property type="entry name" value="HMP-P_kinase"/>
    <property type="match status" value="1"/>
</dbReference>
<evidence type="ECO:0000256" key="3">
    <source>
        <dbReference type="ARBA" id="ARBA00012135"/>
    </source>
</evidence>
<keyword evidence="7" id="KW-0808">Transferase</keyword>
<organism evidence="7 8">
    <name type="scientific">Francisella hispaniensis</name>
    <dbReference type="NCBI Taxonomy" id="622488"/>
    <lineage>
        <taxon>Bacteria</taxon>
        <taxon>Pseudomonadati</taxon>
        <taxon>Pseudomonadota</taxon>
        <taxon>Gammaproteobacteria</taxon>
        <taxon>Thiotrichales</taxon>
        <taxon>Francisellaceae</taxon>
        <taxon>Francisella</taxon>
    </lineage>
</organism>